<dbReference type="RefSeq" id="WP_250430547.1">
    <property type="nucleotide sequence ID" value="NZ_JALPRR010000003.1"/>
</dbReference>
<keyword evidence="2" id="KW-1185">Reference proteome</keyword>
<dbReference type="EMBL" id="JBHUIM010000002">
    <property type="protein sequence ID" value="MFD2247567.1"/>
    <property type="molecule type" value="Genomic_DNA"/>
</dbReference>
<dbReference type="Proteomes" id="UP001597374">
    <property type="component" value="Unassembled WGS sequence"/>
</dbReference>
<protein>
    <submittedName>
        <fullName evidence="1">Uncharacterized protein</fullName>
    </submittedName>
</protein>
<name>A0ABW5D149_9BACT</name>
<sequence>MIKGNYIAKIKVRSLGSYATFRAMTEEEFDIKYTEALDTLLGAMAENEEIDHRKFYSMTCILENLRFFSPVIYGVIQNAKKK</sequence>
<reference evidence="2" key="1">
    <citation type="journal article" date="2019" name="Int. J. Syst. Evol. Microbiol.">
        <title>The Global Catalogue of Microorganisms (GCM) 10K type strain sequencing project: providing services to taxonomists for standard genome sequencing and annotation.</title>
        <authorList>
            <consortium name="The Broad Institute Genomics Platform"/>
            <consortium name="The Broad Institute Genome Sequencing Center for Infectious Disease"/>
            <person name="Wu L."/>
            <person name="Ma J."/>
        </authorList>
    </citation>
    <scope>NUCLEOTIDE SEQUENCE [LARGE SCALE GENOMIC DNA]</scope>
    <source>
        <strain evidence="2">CGMCC 4.1782</strain>
    </source>
</reference>
<accession>A0ABW5D149</accession>
<evidence type="ECO:0000313" key="1">
    <source>
        <dbReference type="EMBL" id="MFD2247567.1"/>
    </source>
</evidence>
<evidence type="ECO:0000313" key="2">
    <source>
        <dbReference type="Proteomes" id="UP001597374"/>
    </source>
</evidence>
<proteinExistence type="predicted"/>
<comment type="caution">
    <text evidence="1">The sequence shown here is derived from an EMBL/GenBank/DDBJ whole genome shotgun (WGS) entry which is preliminary data.</text>
</comment>
<organism evidence="1 2">
    <name type="scientific">Pontibacter ruber</name>
    <dbReference type="NCBI Taxonomy" id="1343895"/>
    <lineage>
        <taxon>Bacteria</taxon>
        <taxon>Pseudomonadati</taxon>
        <taxon>Bacteroidota</taxon>
        <taxon>Cytophagia</taxon>
        <taxon>Cytophagales</taxon>
        <taxon>Hymenobacteraceae</taxon>
        <taxon>Pontibacter</taxon>
    </lineage>
</organism>
<gene>
    <name evidence="1" type="ORF">ACFSKP_14970</name>
</gene>